<dbReference type="PANTHER" id="PTHR35567:SF1">
    <property type="entry name" value="CONSERVED FUNGAL PROTEIN (AFU_ORTHOLOGUE AFUA_1G14230)"/>
    <property type="match status" value="1"/>
</dbReference>
<dbReference type="PANTHER" id="PTHR35567">
    <property type="entry name" value="MALATE DEHYDROGENASE (AFU_ORTHOLOGUE AFUA_2G13800)"/>
    <property type="match status" value="1"/>
</dbReference>
<keyword evidence="3" id="KW-1185">Reference proteome</keyword>
<accession>A0ABW3KLU5</accession>
<gene>
    <name evidence="2" type="ORF">ACFQ1C_15685</name>
</gene>
<dbReference type="RefSeq" id="WP_379559616.1">
    <property type="nucleotide sequence ID" value="NZ_JBHTJS010000063.1"/>
</dbReference>
<organism evidence="2 3">
    <name type="scientific">Oceanisphaera ostreae</name>
    <dbReference type="NCBI Taxonomy" id="914151"/>
    <lineage>
        <taxon>Bacteria</taxon>
        <taxon>Pseudomonadati</taxon>
        <taxon>Pseudomonadota</taxon>
        <taxon>Gammaproteobacteria</taxon>
        <taxon>Aeromonadales</taxon>
        <taxon>Aeromonadaceae</taxon>
        <taxon>Oceanisphaera</taxon>
    </lineage>
</organism>
<comment type="caution">
    <text evidence="2">The sequence shown here is derived from an EMBL/GenBank/DDBJ whole genome shotgun (WGS) entry which is preliminary data.</text>
</comment>
<feature type="signal peptide" evidence="1">
    <location>
        <begin position="1"/>
        <end position="26"/>
    </location>
</feature>
<protein>
    <submittedName>
        <fullName evidence="2">DUF3455 domain-containing protein</fullName>
    </submittedName>
</protein>
<dbReference type="InterPro" id="IPR021851">
    <property type="entry name" value="DUF3455"/>
</dbReference>
<sequence length="176" mass="18612">MQNIHLKLTPMLASTLLLGLSSFAHAMVPESMQVPEGNKVALETVGVGKITYECRDKPDAAGELAWVFAGPDAALNDSDGKQVGRYFGPPATWEATDGSKVTGTQLAVASGGDGNIPYQLVQANPAMGEGAMTGVTYIQRLDTQGGVAPAMTCDETNKGERQVVVYQADYIFWKAS</sequence>
<name>A0ABW3KLU5_9GAMM</name>
<dbReference type="Proteomes" id="UP001597048">
    <property type="component" value="Unassembled WGS sequence"/>
</dbReference>
<dbReference type="EMBL" id="JBHTJS010000063">
    <property type="protein sequence ID" value="MFD1009589.1"/>
    <property type="molecule type" value="Genomic_DNA"/>
</dbReference>
<evidence type="ECO:0000256" key="1">
    <source>
        <dbReference type="SAM" id="SignalP"/>
    </source>
</evidence>
<reference evidence="3" key="1">
    <citation type="journal article" date="2019" name="Int. J. Syst. Evol. Microbiol.">
        <title>The Global Catalogue of Microorganisms (GCM) 10K type strain sequencing project: providing services to taxonomists for standard genome sequencing and annotation.</title>
        <authorList>
            <consortium name="The Broad Institute Genomics Platform"/>
            <consortium name="The Broad Institute Genome Sequencing Center for Infectious Disease"/>
            <person name="Wu L."/>
            <person name="Ma J."/>
        </authorList>
    </citation>
    <scope>NUCLEOTIDE SEQUENCE [LARGE SCALE GENOMIC DNA]</scope>
    <source>
        <strain evidence="3">CCUG 60525</strain>
    </source>
</reference>
<feature type="chain" id="PRO_5045615098" evidence="1">
    <location>
        <begin position="27"/>
        <end position="176"/>
    </location>
</feature>
<dbReference type="Pfam" id="PF11937">
    <property type="entry name" value="DUF3455"/>
    <property type="match status" value="1"/>
</dbReference>
<proteinExistence type="predicted"/>
<evidence type="ECO:0000313" key="3">
    <source>
        <dbReference type="Proteomes" id="UP001597048"/>
    </source>
</evidence>
<evidence type="ECO:0000313" key="2">
    <source>
        <dbReference type="EMBL" id="MFD1009589.1"/>
    </source>
</evidence>
<keyword evidence="1" id="KW-0732">Signal</keyword>